<dbReference type="EMBL" id="JBHUEO010000012">
    <property type="protein sequence ID" value="MFD1706325.1"/>
    <property type="molecule type" value="Genomic_DNA"/>
</dbReference>
<gene>
    <name evidence="1" type="ORF">ACFSCZ_06085</name>
</gene>
<name>A0ABW4KDP5_9BACI</name>
<accession>A0ABW4KDP5</accession>
<evidence type="ECO:0000313" key="1">
    <source>
        <dbReference type="EMBL" id="MFD1706325.1"/>
    </source>
</evidence>
<organism evidence="1 2">
    <name type="scientific">Siminovitchia sediminis</name>
    <dbReference type="NCBI Taxonomy" id="1274353"/>
    <lineage>
        <taxon>Bacteria</taxon>
        <taxon>Bacillati</taxon>
        <taxon>Bacillota</taxon>
        <taxon>Bacilli</taxon>
        <taxon>Bacillales</taxon>
        <taxon>Bacillaceae</taxon>
        <taxon>Siminovitchia</taxon>
    </lineage>
</organism>
<evidence type="ECO:0000313" key="2">
    <source>
        <dbReference type="Proteomes" id="UP001597301"/>
    </source>
</evidence>
<comment type="caution">
    <text evidence="1">The sequence shown here is derived from an EMBL/GenBank/DDBJ whole genome shotgun (WGS) entry which is preliminary data.</text>
</comment>
<protein>
    <submittedName>
        <fullName evidence="1">Uncharacterized protein</fullName>
    </submittedName>
</protein>
<dbReference type="Proteomes" id="UP001597301">
    <property type="component" value="Unassembled WGS sequence"/>
</dbReference>
<reference evidence="2" key="1">
    <citation type="journal article" date="2019" name="Int. J. Syst. Evol. Microbiol.">
        <title>The Global Catalogue of Microorganisms (GCM) 10K type strain sequencing project: providing services to taxonomists for standard genome sequencing and annotation.</title>
        <authorList>
            <consortium name="The Broad Institute Genomics Platform"/>
            <consortium name="The Broad Institute Genome Sequencing Center for Infectious Disease"/>
            <person name="Wu L."/>
            <person name="Ma J."/>
        </authorList>
    </citation>
    <scope>NUCLEOTIDE SEQUENCE [LARGE SCALE GENOMIC DNA]</scope>
    <source>
        <strain evidence="2">CGMCC 1.12295</strain>
    </source>
</reference>
<dbReference type="RefSeq" id="WP_380772914.1">
    <property type="nucleotide sequence ID" value="NZ_JBHUEO010000012.1"/>
</dbReference>
<proteinExistence type="predicted"/>
<keyword evidence="2" id="KW-1185">Reference proteome</keyword>
<sequence>MQSDKNQAYINLDTEEIVYVSQEALLVAGDEEDYKHLSELATS</sequence>